<evidence type="ECO:0000313" key="3">
    <source>
        <dbReference type="EMBL" id="MFN0291668.1"/>
    </source>
</evidence>
<dbReference type="Pfam" id="PF00326">
    <property type="entry name" value="Peptidase_S9"/>
    <property type="match status" value="1"/>
</dbReference>
<dbReference type="Gene3D" id="3.40.50.1820">
    <property type="entry name" value="alpha/beta hydrolase"/>
    <property type="match status" value="1"/>
</dbReference>
<proteinExistence type="predicted"/>
<dbReference type="InterPro" id="IPR050278">
    <property type="entry name" value="Serine_Prot_S9B/DPPIV"/>
</dbReference>
<dbReference type="InterPro" id="IPR002469">
    <property type="entry name" value="Peptidase_S9B_N"/>
</dbReference>
<sequence length="772" mass="86863">MKKQFLTIASILTVFTLKAQNKPLTEQDYARAEQFLSYNIEPLVTEGASRPVWVGEQFWYLSKTNTGSQFLWVNPGKKTKVPMFDHQKLAMALGKATGKGYEATQLPFQNLAFDAVAETIKFVADEQSWSYHIKTNTLTENTAGVTNSRLQPRGRMMGGVPETISPDGKKAVFIKDWNLWVKDIASKKETQLTFDGVKDYGYATDNAGWKTSDRAIVKWSPDSKKLATYQQDQRHLKEMYLVSTNVGSPTLKAWKYPLPGDKEIAKLRRVVIDVENPKVVSLQIPLDEHRSSLSDDISDGGQLADIDWNADGSEFAFLSTSRDHKVAKLQIANAVTGAVREVFTETVKTHFESGVNAINWRYLPKTNEILWYSERDNWGHLYLYDAKTGKVKNQITKGNWLVGRLLKVDEKNRQLYFTGYGREQGNPYFSYLYSVGFDGKGLSLLTPDQGNHQVSFSPDFSCFIDTYSQPNVPSVTVLRNSKGKKIEDLGRTDISRLQATGWKAPDVVKVLAADGKTDIYGLVFTPTQMEAGKKYPVIDYIYPGPQGGSVGSWSFSAARADHQALAELGFIVVLIEGTSNPMRSKSYHDINYGNMGENTLPDQVTAIKQLAEKYPIDLDKVGIWGHSGGGFATAAALFRYPDFFKVGVSQAGNHDNRNYEDDWGERYNGLLENSDYEAQANQNYAKNLKGKLMLAHGMMDNNVPPYNVYLVIDALNKANKDYDLVLFPHSGHGFGAYNPYMMRRRWDYFVKHLKGVETPKEYNLRGANQLQK</sequence>
<reference evidence="3 4" key="1">
    <citation type="submission" date="2024-12" db="EMBL/GenBank/DDBJ databases">
        <authorList>
            <person name="Hu S."/>
        </authorList>
    </citation>
    <scope>NUCLEOTIDE SEQUENCE [LARGE SCALE GENOMIC DNA]</scope>
    <source>
        <strain evidence="3 4">P-25</strain>
    </source>
</reference>
<organism evidence="3 4">
    <name type="scientific">Pedobacter helvus</name>
    <dbReference type="NCBI Taxonomy" id="2563444"/>
    <lineage>
        <taxon>Bacteria</taxon>
        <taxon>Pseudomonadati</taxon>
        <taxon>Bacteroidota</taxon>
        <taxon>Sphingobacteriia</taxon>
        <taxon>Sphingobacteriales</taxon>
        <taxon>Sphingobacteriaceae</taxon>
        <taxon>Pedobacter</taxon>
    </lineage>
</organism>
<dbReference type="PANTHER" id="PTHR11731:SF118">
    <property type="entry name" value="BLR1971 PROTEIN"/>
    <property type="match status" value="1"/>
</dbReference>
<dbReference type="InterPro" id="IPR029058">
    <property type="entry name" value="AB_hydrolase_fold"/>
</dbReference>
<name>A0ABW9JGZ6_9SPHI</name>
<accession>A0ABW9JGZ6</accession>
<dbReference type="Gene3D" id="2.140.10.30">
    <property type="entry name" value="Dipeptidylpeptidase IV, N-terminal domain"/>
    <property type="match status" value="1"/>
</dbReference>
<evidence type="ECO:0000313" key="4">
    <source>
        <dbReference type="Proteomes" id="UP001517367"/>
    </source>
</evidence>
<dbReference type="InterPro" id="IPR001375">
    <property type="entry name" value="Peptidase_S9_cat"/>
</dbReference>
<dbReference type="Proteomes" id="UP001517367">
    <property type="component" value="Unassembled WGS sequence"/>
</dbReference>
<keyword evidence="4" id="KW-1185">Reference proteome</keyword>
<evidence type="ECO:0000259" key="2">
    <source>
        <dbReference type="Pfam" id="PF00930"/>
    </source>
</evidence>
<feature type="domain" description="Peptidase S9 prolyl oligopeptidase catalytic" evidence="1">
    <location>
        <begin position="560"/>
        <end position="754"/>
    </location>
</feature>
<dbReference type="SUPFAM" id="SSF53474">
    <property type="entry name" value="alpha/beta-Hydrolases"/>
    <property type="match status" value="1"/>
</dbReference>
<dbReference type="PANTHER" id="PTHR11731">
    <property type="entry name" value="PROTEASE FAMILY S9B,C DIPEPTIDYL-PEPTIDASE IV-RELATED"/>
    <property type="match status" value="1"/>
</dbReference>
<comment type="caution">
    <text evidence="3">The sequence shown here is derived from an EMBL/GenBank/DDBJ whole genome shotgun (WGS) entry which is preliminary data.</text>
</comment>
<gene>
    <name evidence="3" type="ORF">E5L68_009695</name>
</gene>
<dbReference type="Pfam" id="PF00930">
    <property type="entry name" value="DPPIV_N"/>
    <property type="match status" value="1"/>
</dbReference>
<dbReference type="SUPFAM" id="SSF82171">
    <property type="entry name" value="DPP6 N-terminal domain-like"/>
    <property type="match status" value="1"/>
</dbReference>
<feature type="domain" description="Dipeptidylpeptidase IV N-terminal" evidence="2">
    <location>
        <begin position="161"/>
        <end position="473"/>
    </location>
</feature>
<dbReference type="EMBL" id="SRMP02000012">
    <property type="protein sequence ID" value="MFN0291668.1"/>
    <property type="molecule type" value="Genomic_DNA"/>
</dbReference>
<dbReference type="RefSeq" id="WP_138728256.1">
    <property type="nucleotide sequence ID" value="NZ_SRMP02000012.1"/>
</dbReference>
<evidence type="ECO:0000259" key="1">
    <source>
        <dbReference type="Pfam" id="PF00326"/>
    </source>
</evidence>
<protein>
    <submittedName>
        <fullName evidence="3">DPP IV N-terminal domain-containing protein</fullName>
    </submittedName>
</protein>